<evidence type="ECO:0000256" key="6">
    <source>
        <dbReference type="SAM" id="Phobius"/>
    </source>
</evidence>
<proteinExistence type="inferred from homology"/>
<comment type="similarity">
    <text evidence="2">Belongs to the EamA transporter family.</text>
</comment>
<dbReference type="AlphaFoldDB" id="A0A839E4F7"/>
<dbReference type="PANTHER" id="PTHR32322:SF9">
    <property type="entry name" value="AMINO-ACID METABOLITE EFFLUX PUMP-RELATED"/>
    <property type="match status" value="1"/>
</dbReference>
<evidence type="ECO:0000313" key="9">
    <source>
        <dbReference type="Proteomes" id="UP000569329"/>
    </source>
</evidence>
<evidence type="ECO:0000256" key="2">
    <source>
        <dbReference type="ARBA" id="ARBA00007362"/>
    </source>
</evidence>
<evidence type="ECO:0000256" key="1">
    <source>
        <dbReference type="ARBA" id="ARBA00004141"/>
    </source>
</evidence>
<dbReference type="EMBL" id="JACGWZ010000005">
    <property type="protein sequence ID" value="MBA8826231.1"/>
    <property type="molecule type" value="Genomic_DNA"/>
</dbReference>
<protein>
    <submittedName>
        <fullName evidence="8">Drug/metabolite transporter (DMT)-like permease</fullName>
    </submittedName>
</protein>
<evidence type="ECO:0000256" key="4">
    <source>
        <dbReference type="ARBA" id="ARBA00022989"/>
    </source>
</evidence>
<name>A0A839E4F7_9PSEU</name>
<dbReference type="InterPro" id="IPR050638">
    <property type="entry name" value="AA-Vitamin_Transporters"/>
</dbReference>
<reference evidence="8 9" key="1">
    <citation type="submission" date="2020-07" db="EMBL/GenBank/DDBJ databases">
        <title>Sequencing the genomes of 1000 actinobacteria strains.</title>
        <authorList>
            <person name="Klenk H.-P."/>
        </authorList>
    </citation>
    <scope>NUCLEOTIDE SEQUENCE [LARGE SCALE GENOMIC DNA]</scope>
    <source>
        <strain evidence="8 9">DSM 45975</strain>
    </source>
</reference>
<organism evidence="8 9">
    <name type="scientific">Halosaccharopolyspora lacisalsi</name>
    <dbReference type="NCBI Taxonomy" id="1000566"/>
    <lineage>
        <taxon>Bacteria</taxon>
        <taxon>Bacillati</taxon>
        <taxon>Actinomycetota</taxon>
        <taxon>Actinomycetes</taxon>
        <taxon>Pseudonocardiales</taxon>
        <taxon>Pseudonocardiaceae</taxon>
        <taxon>Halosaccharopolyspora</taxon>
    </lineage>
</organism>
<evidence type="ECO:0000256" key="3">
    <source>
        <dbReference type="ARBA" id="ARBA00022692"/>
    </source>
</evidence>
<evidence type="ECO:0000256" key="5">
    <source>
        <dbReference type="ARBA" id="ARBA00023136"/>
    </source>
</evidence>
<feature type="transmembrane region" description="Helical" evidence="6">
    <location>
        <begin position="59"/>
        <end position="80"/>
    </location>
</feature>
<keyword evidence="4 6" id="KW-1133">Transmembrane helix</keyword>
<accession>A0A839E4F7</accession>
<dbReference type="InterPro" id="IPR000620">
    <property type="entry name" value="EamA_dom"/>
</dbReference>
<dbReference type="PANTHER" id="PTHR32322">
    <property type="entry name" value="INNER MEMBRANE TRANSPORTER"/>
    <property type="match status" value="1"/>
</dbReference>
<keyword evidence="9" id="KW-1185">Reference proteome</keyword>
<feature type="transmembrane region" description="Helical" evidence="6">
    <location>
        <begin position="139"/>
        <end position="159"/>
    </location>
</feature>
<feature type="domain" description="EamA" evidence="7">
    <location>
        <begin position="6"/>
        <end position="129"/>
    </location>
</feature>
<comment type="subcellular location">
    <subcellularLocation>
        <location evidence="1">Membrane</location>
        <topology evidence="1">Multi-pass membrane protein</topology>
    </subcellularLocation>
</comment>
<dbReference type="GO" id="GO:0016020">
    <property type="term" value="C:membrane"/>
    <property type="evidence" value="ECO:0007669"/>
    <property type="project" value="UniProtKB-SubCell"/>
</dbReference>
<evidence type="ECO:0000313" key="8">
    <source>
        <dbReference type="EMBL" id="MBA8826231.1"/>
    </source>
</evidence>
<comment type="caution">
    <text evidence="8">The sequence shown here is derived from an EMBL/GenBank/DDBJ whole genome shotgun (WGS) entry which is preliminary data.</text>
</comment>
<dbReference type="Pfam" id="PF00892">
    <property type="entry name" value="EamA"/>
    <property type="match status" value="1"/>
</dbReference>
<feature type="transmembrane region" description="Helical" evidence="6">
    <location>
        <begin position="116"/>
        <end position="133"/>
    </location>
</feature>
<keyword evidence="5 6" id="KW-0472">Membrane</keyword>
<dbReference type="SUPFAM" id="SSF103481">
    <property type="entry name" value="Multidrug resistance efflux transporter EmrE"/>
    <property type="match status" value="1"/>
</dbReference>
<feature type="transmembrane region" description="Helical" evidence="6">
    <location>
        <begin position="7"/>
        <end position="28"/>
    </location>
</feature>
<sequence>MKPFHIMLAIAVAALWGIDFVVIDVGLTEFPPPFSAFRFVLCAIPAICFIGGPLTRWHWVFAVGVLLGRCMFGLMFPGTYAGMPAGLTSLVVQSQALFTVVFAAVLLRERPGPTKVIGLLIAAIGVAAIAIDYGTSSPFLAFGPVILTAAFWGLPNIASRKVQPPDLFRFMVWVSAVPRSRCSSPPRSPKEWTGIWPR</sequence>
<keyword evidence="3 6" id="KW-0812">Transmembrane</keyword>
<feature type="transmembrane region" description="Helical" evidence="6">
    <location>
        <begin position="86"/>
        <end position="107"/>
    </location>
</feature>
<feature type="transmembrane region" description="Helical" evidence="6">
    <location>
        <begin position="34"/>
        <end position="52"/>
    </location>
</feature>
<gene>
    <name evidence="8" type="ORF">FHX42_003607</name>
</gene>
<dbReference type="Proteomes" id="UP000569329">
    <property type="component" value="Unassembled WGS sequence"/>
</dbReference>
<dbReference type="RefSeq" id="WP_220480510.1">
    <property type="nucleotide sequence ID" value="NZ_JACGWZ010000005.1"/>
</dbReference>
<dbReference type="InterPro" id="IPR037185">
    <property type="entry name" value="EmrE-like"/>
</dbReference>
<evidence type="ECO:0000259" key="7">
    <source>
        <dbReference type="Pfam" id="PF00892"/>
    </source>
</evidence>